<gene>
    <name evidence="7" type="ORF">CEY16_08320</name>
</gene>
<sequence>MKFTFIGAGAIGGVVGAYLAKAGEDVTLVDINEAHIKAIQDKGLAIETLDETFVVDVKAKTVNELLDEGGELDVVVLAVKAQHTQAAVENIVPLLTENSVVVSMQNGLTENVIAEIIGEERTIGSFVNLFADYQEPGLIQYGGVGAMYIGELDGARTDRIVEIERRLQAWGNAEVTDNIYGYLWSKLAYGAILTATATVDEKMADTLDPIDNREMFVEVATEVLKVAEKVGVEPLGFNNWEPNTVYPKGKERDWDAINEQFDRIVGLLRTYKKVKTGIWRDLAVHKRKTEVPFHLGPVIEKGEKFGLDMTLTQKILDMIVELEEGRREMTKENIEELKTLSEEKYS</sequence>
<dbReference type="NCBIfam" id="TIGR00745">
    <property type="entry name" value="apbA_panE"/>
    <property type="match status" value="1"/>
</dbReference>
<keyword evidence="3 4" id="KW-0560">Oxidoreductase</keyword>
<keyword evidence="8" id="KW-1185">Reference proteome</keyword>
<dbReference type="Gene3D" id="1.10.1040.10">
    <property type="entry name" value="N-(1-d-carboxylethyl)-l-norvaline Dehydrogenase, domain 2"/>
    <property type="match status" value="1"/>
</dbReference>
<dbReference type="Proteomes" id="UP000243524">
    <property type="component" value="Unassembled WGS sequence"/>
</dbReference>
<dbReference type="PANTHER" id="PTHR21708:SF26">
    <property type="entry name" value="2-DEHYDROPANTOATE 2-REDUCTASE"/>
    <property type="match status" value="1"/>
</dbReference>
<evidence type="ECO:0000256" key="1">
    <source>
        <dbReference type="ARBA" id="ARBA00007870"/>
    </source>
</evidence>
<dbReference type="Pfam" id="PF08546">
    <property type="entry name" value="ApbA_C"/>
    <property type="match status" value="1"/>
</dbReference>
<feature type="domain" description="Ketopantoate reductase C-terminal" evidence="6">
    <location>
        <begin position="178"/>
        <end position="321"/>
    </location>
</feature>
<reference evidence="7 8" key="1">
    <citation type="submission" date="2017-06" db="EMBL/GenBank/DDBJ databases">
        <title>the draft geome sequence of Illustriluteabacillus marina B3227.</title>
        <authorList>
            <person name="He R.-H."/>
            <person name="Du Z.-J."/>
        </authorList>
    </citation>
    <scope>NUCLEOTIDE SEQUENCE [LARGE SCALE GENOMIC DNA]</scope>
    <source>
        <strain evidence="7 8">B3227</strain>
    </source>
</reference>
<dbReference type="Pfam" id="PF02558">
    <property type="entry name" value="ApbA"/>
    <property type="match status" value="1"/>
</dbReference>
<evidence type="ECO:0000259" key="5">
    <source>
        <dbReference type="Pfam" id="PF02558"/>
    </source>
</evidence>
<comment type="similarity">
    <text evidence="1 4">Belongs to the ketopantoate reductase family.</text>
</comment>
<evidence type="ECO:0000259" key="6">
    <source>
        <dbReference type="Pfam" id="PF08546"/>
    </source>
</evidence>
<dbReference type="InterPro" id="IPR013752">
    <property type="entry name" value="KPA_reductase"/>
</dbReference>
<dbReference type="SUPFAM" id="SSF51735">
    <property type="entry name" value="NAD(P)-binding Rossmann-fold domains"/>
    <property type="match status" value="1"/>
</dbReference>
<dbReference type="InterPro" id="IPR013328">
    <property type="entry name" value="6PGD_dom2"/>
</dbReference>
<evidence type="ECO:0000313" key="7">
    <source>
        <dbReference type="EMBL" id="PKR77920.1"/>
    </source>
</evidence>
<comment type="pathway">
    <text evidence="4">Cofactor biosynthesis; (R)-pantothenate biosynthesis; (R)-pantoate from 3-methyl-2-oxobutanoate: step 2/2.</text>
</comment>
<dbReference type="EMBL" id="PJNH01000002">
    <property type="protein sequence ID" value="PKR77920.1"/>
    <property type="molecule type" value="Genomic_DNA"/>
</dbReference>
<comment type="catalytic activity">
    <reaction evidence="4">
        <text>(R)-pantoate + NADP(+) = 2-dehydropantoate + NADPH + H(+)</text>
        <dbReference type="Rhea" id="RHEA:16233"/>
        <dbReference type="ChEBI" id="CHEBI:11561"/>
        <dbReference type="ChEBI" id="CHEBI:15378"/>
        <dbReference type="ChEBI" id="CHEBI:15980"/>
        <dbReference type="ChEBI" id="CHEBI:57783"/>
        <dbReference type="ChEBI" id="CHEBI:58349"/>
        <dbReference type="EC" id="1.1.1.169"/>
    </reaction>
</comment>
<evidence type="ECO:0000256" key="4">
    <source>
        <dbReference type="RuleBase" id="RU362068"/>
    </source>
</evidence>
<keyword evidence="4" id="KW-0566">Pantothenate biosynthesis</keyword>
<proteinExistence type="inferred from homology"/>
<dbReference type="GO" id="GO:0015940">
    <property type="term" value="P:pantothenate biosynthetic process"/>
    <property type="evidence" value="ECO:0007669"/>
    <property type="project" value="UniProtKB-UniPathway"/>
</dbReference>
<feature type="domain" description="Ketopantoate reductase N-terminal" evidence="5">
    <location>
        <begin position="4"/>
        <end position="153"/>
    </location>
</feature>
<evidence type="ECO:0000256" key="3">
    <source>
        <dbReference type="ARBA" id="ARBA00023002"/>
    </source>
</evidence>
<dbReference type="OrthoDB" id="9793586at2"/>
<dbReference type="RefSeq" id="WP_101331528.1">
    <property type="nucleotide sequence ID" value="NZ_PJNH01000002.1"/>
</dbReference>
<dbReference type="InterPro" id="IPR013332">
    <property type="entry name" value="KPR_N"/>
</dbReference>
<dbReference type="InterPro" id="IPR051402">
    <property type="entry name" value="KPR-Related"/>
</dbReference>
<dbReference type="SUPFAM" id="SSF48179">
    <property type="entry name" value="6-phosphogluconate dehydrogenase C-terminal domain-like"/>
    <property type="match status" value="1"/>
</dbReference>
<name>A0A2I0QV00_9BACI</name>
<evidence type="ECO:0000313" key="8">
    <source>
        <dbReference type="Proteomes" id="UP000243524"/>
    </source>
</evidence>
<evidence type="ECO:0000256" key="2">
    <source>
        <dbReference type="ARBA" id="ARBA00022857"/>
    </source>
</evidence>
<dbReference type="PANTHER" id="PTHR21708">
    <property type="entry name" value="PROBABLE 2-DEHYDROPANTOATE 2-REDUCTASE"/>
    <property type="match status" value="1"/>
</dbReference>
<comment type="function">
    <text evidence="4">Catalyzes the NADPH-dependent reduction of ketopantoate into pantoic acid.</text>
</comment>
<keyword evidence="2 4" id="KW-0521">NADP</keyword>
<dbReference type="InterPro" id="IPR036291">
    <property type="entry name" value="NAD(P)-bd_dom_sf"/>
</dbReference>
<dbReference type="GO" id="GO:0005737">
    <property type="term" value="C:cytoplasm"/>
    <property type="evidence" value="ECO:0007669"/>
    <property type="project" value="TreeGrafter"/>
</dbReference>
<dbReference type="InterPro" id="IPR008927">
    <property type="entry name" value="6-PGluconate_DH-like_C_sf"/>
</dbReference>
<comment type="caution">
    <text evidence="7">The sequence shown here is derived from an EMBL/GenBank/DDBJ whole genome shotgun (WGS) entry which is preliminary data.</text>
</comment>
<dbReference type="GO" id="GO:0008677">
    <property type="term" value="F:2-dehydropantoate 2-reductase activity"/>
    <property type="evidence" value="ECO:0007669"/>
    <property type="project" value="UniProtKB-EC"/>
</dbReference>
<dbReference type="UniPathway" id="UPA00028">
    <property type="reaction ID" value="UER00004"/>
</dbReference>
<protein>
    <recommendedName>
        <fullName evidence="4">2-dehydropantoate 2-reductase</fullName>
        <ecNumber evidence="4">1.1.1.169</ecNumber>
    </recommendedName>
    <alternativeName>
        <fullName evidence="4">Ketopantoate reductase</fullName>
    </alternativeName>
</protein>
<dbReference type="EC" id="1.1.1.169" evidence="4"/>
<dbReference type="AlphaFoldDB" id="A0A2I0QV00"/>
<dbReference type="InterPro" id="IPR003710">
    <property type="entry name" value="ApbA"/>
</dbReference>
<accession>A0A2I0QV00</accession>
<organism evidence="7 8">
    <name type="scientific">Halalkalibacillus sediminis</name>
    <dbReference type="NCBI Taxonomy" id="2018042"/>
    <lineage>
        <taxon>Bacteria</taxon>
        <taxon>Bacillati</taxon>
        <taxon>Bacillota</taxon>
        <taxon>Bacilli</taxon>
        <taxon>Bacillales</taxon>
        <taxon>Bacillaceae</taxon>
        <taxon>Halalkalibacillus</taxon>
    </lineage>
</organism>
<dbReference type="Gene3D" id="3.40.50.720">
    <property type="entry name" value="NAD(P)-binding Rossmann-like Domain"/>
    <property type="match status" value="1"/>
</dbReference>